<protein>
    <recommendedName>
        <fullName evidence="3">Lipoprotein</fullName>
    </recommendedName>
</protein>
<evidence type="ECO:0008006" key="3">
    <source>
        <dbReference type="Google" id="ProtNLM"/>
    </source>
</evidence>
<organism evidence="1 2">
    <name type="scientific">Pseudoalteromonas obscura</name>
    <dbReference type="NCBI Taxonomy" id="3048491"/>
    <lineage>
        <taxon>Bacteria</taxon>
        <taxon>Pseudomonadati</taxon>
        <taxon>Pseudomonadota</taxon>
        <taxon>Gammaproteobacteria</taxon>
        <taxon>Alteromonadales</taxon>
        <taxon>Pseudoalteromonadaceae</taxon>
        <taxon>Pseudoalteromonas</taxon>
    </lineage>
</organism>
<sequence length="72" mass="7851">MKKIVAIGLFILLQGCGTRVSILNSSGEISCQHKQQECLSICKEDGLTQPCAQQCQAESICEVTPHPDVEVY</sequence>
<evidence type="ECO:0000313" key="2">
    <source>
        <dbReference type="Proteomes" id="UP001231915"/>
    </source>
</evidence>
<comment type="caution">
    <text evidence="1">The sequence shown here is derived from an EMBL/GenBank/DDBJ whole genome shotgun (WGS) entry which is preliminary data.</text>
</comment>
<proteinExistence type="predicted"/>
<evidence type="ECO:0000313" key="1">
    <source>
        <dbReference type="EMBL" id="MDK2596467.1"/>
    </source>
</evidence>
<reference evidence="1 2" key="1">
    <citation type="submission" date="2023-05" db="EMBL/GenBank/DDBJ databases">
        <title>Pseudoalteromonas ardens sp. nov., Pseudoalteromonas obscura sp. nov., and Pseudoalteromonas umbrosa sp. nov., isolated from the coral Montipora capitata.</title>
        <authorList>
            <person name="Thomas E.M."/>
            <person name="Smith E.M."/>
            <person name="Papke E."/>
            <person name="Shlafstein M.D."/>
            <person name="Oline D.K."/>
            <person name="Videau P."/>
            <person name="Saw J.H."/>
            <person name="Strangman W.K."/>
            <person name="Ushijima B."/>
        </authorList>
    </citation>
    <scope>NUCLEOTIDE SEQUENCE [LARGE SCALE GENOMIC DNA]</scope>
    <source>
        <strain evidence="1 2">P94</strain>
    </source>
</reference>
<gene>
    <name evidence="1" type="ORF">QNM18_15565</name>
</gene>
<dbReference type="EMBL" id="JASJUT010000006">
    <property type="protein sequence ID" value="MDK2596467.1"/>
    <property type="molecule type" value="Genomic_DNA"/>
</dbReference>
<dbReference type="Proteomes" id="UP001231915">
    <property type="component" value="Unassembled WGS sequence"/>
</dbReference>
<accession>A0ABT7EN37</accession>
<keyword evidence="2" id="KW-1185">Reference proteome</keyword>
<dbReference type="PROSITE" id="PS51257">
    <property type="entry name" value="PROKAR_LIPOPROTEIN"/>
    <property type="match status" value="1"/>
</dbReference>
<name>A0ABT7EN37_9GAMM</name>
<dbReference type="RefSeq" id="WP_211012776.1">
    <property type="nucleotide sequence ID" value="NZ_JASJUT010000006.1"/>
</dbReference>